<name>A0A0K8PTV5_STRAJ</name>
<dbReference type="RefSeq" id="WP_059421824.1">
    <property type="nucleotide sequence ID" value="NZ_DF968366.1"/>
</dbReference>
<dbReference type="OrthoDB" id="4183471at2"/>
<evidence type="ECO:0000313" key="2">
    <source>
        <dbReference type="EMBL" id="GAP51246.1"/>
    </source>
</evidence>
<dbReference type="EMBL" id="DF968366">
    <property type="protein sequence ID" value="GAP51246.1"/>
    <property type="molecule type" value="Genomic_DNA"/>
</dbReference>
<evidence type="ECO:0000256" key="1">
    <source>
        <dbReference type="SAM" id="Phobius"/>
    </source>
</evidence>
<dbReference type="AlphaFoldDB" id="A0A0K8PTV5"/>
<keyword evidence="1" id="KW-0812">Transmembrane</keyword>
<keyword evidence="1" id="KW-1133">Transmembrane helix</keyword>
<proteinExistence type="predicted"/>
<sequence>MVGGLSCLWGAARVLFADPARMCGTPSWPRPGWDRFEEGFFPPRATCHWGDGRVEDLVSPWVGPAWTVSLGLAAACVVTSAVARYRKEHRR</sequence>
<keyword evidence="1" id="KW-0472">Membrane</keyword>
<protein>
    <submittedName>
        <fullName evidence="2">Uncharacterized protein</fullName>
    </submittedName>
</protein>
<feature type="transmembrane region" description="Helical" evidence="1">
    <location>
        <begin position="65"/>
        <end position="85"/>
    </location>
</feature>
<accession>A0A0K8PTV5</accession>
<reference evidence="2" key="1">
    <citation type="journal article" date="2015" name="Genome Announc.">
        <title>Draft Genome Sequence of Thiostrepton-Producing Streptomyces azureus ATCC 14921.</title>
        <authorList>
            <person name="Sakihara K."/>
            <person name="Maeda J."/>
            <person name="Tashiro K."/>
            <person name="Fujino Y."/>
            <person name="Kuhara S."/>
            <person name="Ohshima T."/>
            <person name="Ogata S."/>
            <person name="Doi K."/>
        </authorList>
    </citation>
    <scope>NUCLEOTIDE SEQUENCE [LARGE SCALE GENOMIC DNA]</scope>
    <source>
        <strain evidence="2">ATCC14921</strain>
    </source>
</reference>
<dbReference type="Proteomes" id="UP000053859">
    <property type="component" value="Unassembled WGS sequence"/>
</dbReference>
<dbReference type="PATRIC" id="fig|146537.3.peg.6422"/>
<organism evidence="2 3">
    <name type="scientific">Streptomyces azureus</name>
    <dbReference type="NCBI Taxonomy" id="146537"/>
    <lineage>
        <taxon>Bacteria</taxon>
        <taxon>Bacillati</taxon>
        <taxon>Actinomycetota</taxon>
        <taxon>Actinomycetes</taxon>
        <taxon>Kitasatosporales</taxon>
        <taxon>Streptomycetaceae</taxon>
        <taxon>Streptomyces</taxon>
    </lineage>
</organism>
<gene>
    <name evidence="2" type="ORF">SAZU_6107</name>
</gene>
<keyword evidence="3" id="KW-1185">Reference proteome</keyword>
<evidence type="ECO:0000313" key="3">
    <source>
        <dbReference type="Proteomes" id="UP000053859"/>
    </source>
</evidence>